<gene>
    <name evidence="5" type="ORF">ACJMK2_041035</name>
</gene>
<evidence type="ECO:0000256" key="1">
    <source>
        <dbReference type="ARBA" id="ARBA00006392"/>
    </source>
</evidence>
<dbReference type="Pfam" id="PF12736">
    <property type="entry name" value="CABIT"/>
    <property type="match status" value="1"/>
</dbReference>
<dbReference type="PANTHER" id="PTHR14454:SF11">
    <property type="entry name" value="SERRANO, ISOFORM F"/>
    <property type="match status" value="1"/>
</dbReference>
<dbReference type="EMBL" id="JBJQND010000008">
    <property type="protein sequence ID" value="KAL3868203.1"/>
    <property type="molecule type" value="Genomic_DNA"/>
</dbReference>
<feature type="compositionally biased region" description="Polar residues" evidence="3">
    <location>
        <begin position="438"/>
        <end position="448"/>
    </location>
</feature>
<proteinExistence type="inferred from homology"/>
<evidence type="ECO:0000313" key="5">
    <source>
        <dbReference type="EMBL" id="KAL3868203.1"/>
    </source>
</evidence>
<keyword evidence="6" id="KW-1185">Reference proteome</keyword>
<sequence length="784" mass="89330">MKKWSYLQIPEIRFDQESIYTFLGFLFCIHIQKQESLGWFEAIPNDGRVVEYFDSISAITSVRPKQFLVRSSLVGYQLNTDNGISNWIPHEVEPGEILRTGVVHMDQKKNRRKPFLKRMFSSGKSGRRDQELKYLQCFDRKGREIMIPLIIAGVFSPIGDDVSRADYDAVYALHDLVMTFNLPLKAKLVFSDNIGKDRIPPGVVLFESVVDHENVLVAKHPYVKNESETFEIPVNAKILVVKEKRRKSSKNTDLEVQKNSIVDNNVLATGVNEIAISDATVNLPIRVKDSKRSKGSSIFDKLTVRSKAKKERASLKALQEIGVFSSRLSKSEINFENLYTNEAEEDVPEKETEDVENTDSQDTPIHQRDTSQSEQDQRRLSIQGRDLPPIPVNTGNQWLGLGEKDGLYEELPSRAVMDDVSPNEQEDSDGYIEPAQVRNPNGHKTINGTRKIGKTKPPTAPRPRRMKGNMAKNVALCDMEDLTTHKSFDFEANSANGRSENSQANRQINRQVYAFEHVPFKDGADNITIGKPGSYMYDDSIRLHDDSETGQKELLRSAKLKSRTARNIDIDVNATIRSHNIRRKRAVMDVFPNGDPVKDFRQSMTFSMDDHDHISAEPGYGRIVENERIKSYLFGNQSLREEQNMSFSESEPDFAKRYHHSLSQTAMSDTYLKYGNDSAISLCSRGDYEMTGGSEYSYSEYSERLDDGWVPPANIKNLSVMEVSKSLRYIGMKDRIVIRFANEQIDGNMLCSLDEKLLREGFTELNALERKKILDFILGWRPKK</sequence>
<evidence type="ECO:0000259" key="4">
    <source>
        <dbReference type="Pfam" id="PF12736"/>
    </source>
</evidence>
<dbReference type="AlphaFoldDB" id="A0ABD3W4N0"/>
<comment type="caution">
    <text evidence="5">The sequence shown here is derived from an EMBL/GenBank/DDBJ whole genome shotgun (WGS) entry which is preliminary data.</text>
</comment>
<keyword evidence="2" id="KW-0597">Phosphoprotein</keyword>
<dbReference type="SUPFAM" id="SSF47769">
    <property type="entry name" value="SAM/Pointed domain"/>
    <property type="match status" value="1"/>
</dbReference>
<dbReference type="InterPro" id="IPR025946">
    <property type="entry name" value="CABIT_dom"/>
</dbReference>
<evidence type="ECO:0000256" key="3">
    <source>
        <dbReference type="SAM" id="MobiDB-lite"/>
    </source>
</evidence>
<name>A0ABD3W4N0_SINWO</name>
<feature type="compositionally biased region" description="Acidic residues" evidence="3">
    <location>
        <begin position="342"/>
        <end position="359"/>
    </location>
</feature>
<evidence type="ECO:0000256" key="2">
    <source>
        <dbReference type="ARBA" id="ARBA00022553"/>
    </source>
</evidence>
<feature type="domain" description="CABIT" evidence="4">
    <location>
        <begin position="38"/>
        <end position="250"/>
    </location>
</feature>
<feature type="region of interest" description="Disordered" evidence="3">
    <location>
        <begin position="419"/>
        <end position="466"/>
    </location>
</feature>
<reference evidence="5 6" key="1">
    <citation type="submission" date="2024-11" db="EMBL/GenBank/DDBJ databases">
        <title>Chromosome-level genome assembly of the freshwater bivalve Anodonta woodiana.</title>
        <authorList>
            <person name="Chen X."/>
        </authorList>
    </citation>
    <scope>NUCLEOTIDE SEQUENCE [LARGE SCALE GENOMIC DNA]</scope>
    <source>
        <strain evidence="5">MN2024</strain>
        <tissue evidence="5">Gills</tissue>
    </source>
</reference>
<dbReference type="InterPro" id="IPR013761">
    <property type="entry name" value="SAM/pointed_sf"/>
</dbReference>
<feature type="compositionally biased region" description="Basic and acidic residues" evidence="3">
    <location>
        <begin position="365"/>
        <end position="379"/>
    </location>
</feature>
<comment type="similarity">
    <text evidence="1">Belongs to the GAREM family.</text>
</comment>
<dbReference type="Gene3D" id="1.10.150.50">
    <property type="entry name" value="Transcription Factor, Ets-1"/>
    <property type="match status" value="1"/>
</dbReference>
<organism evidence="5 6">
    <name type="scientific">Sinanodonta woodiana</name>
    <name type="common">Chinese pond mussel</name>
    <name type="synonym">Anodonta woodiana</name>
    <dbReference type="NCBI Taxonomy" id="1069815"/>
    <lineage>
        <taxon>Eukaryota</taxon>
        <taxon>Metazoa</taxon>
        <taxon>Spiralia</taxon>
        <taxon>Lophotrochozoa</taxon>
        <taxon>Mollusca</taxon>
        <taxon>Bivalvia</taxon>
        <taxon>Autobranchia</taxon>
        <taxon>Heteroconchia</taxon>
        <taxon>Palaeoheterodonta</taxon>
        <taxon>Unionida</taxon>
        <taxon>Unionoidea</taxon>
        <taxon>Unionidae</taxon>
        <taxon>Unioninae</taxon>
        <taxon>Sinanodonta</taxon>
    </lineage>
</organism>
<protein>
    <recommendedName>
        <fullName evidence="4">CABIT domain-containing protein</fullName>
    </recommendedName>
</protein>
<dbReference type="PANTHER" id="PTHR14454">
    <property type="entry name" value="GRB2-ASSOCIATED AND REGULATOR OF MAPK PROTEIN FAMILY MEMBER"/>
    <property type="match status" value="1"/>
</dbReference>
<evidence type="ECO:0000313" key="6">
    <source>
        <dbReference type="Proteomes" id="UP001634394"/>
    </source>
</evidence>
<dbReference type="InterPro" id="IPR052281">
    <property type="entry name" value="GAREM"/>
</dbReference>
<feature type="region of interest" description="Disordered" evidence="3">
    <location>
        <begin position="339"/>
        <end position="398"/>
    </location>
</feature>
<accession>A0ABD3W4N0</accession>
<dbReference type="Proteomes" id="UP001634394">
    <property type="component" value="Unassembled WGS sequence"/>
</dbReference>